<dbReference type="EMBL" id="HBGK01005018">
    <property type="protein sequence ID" value="CAD9273778.1"/>
    <property type="molecule type" value="Transcribed_RNA"/>
</dbReference>
<organism evidence="1">
    <name type="scientific">Grammatophora oceanica</name>
    <dbReference type="NCBI Taxonomy" id="210454"/>
    <lineage>
        <taxon>Eukaryota</taxon>
        <taxon>Sar</taxon>
        <taxon>Stramenopiles</taxon>
        <taxon>Ochrophyta</taxon>
        <taxon>Bacillariophyta</taxon>
        <taxon>Fragilariophyceae</taxon>
        <taxon>Fragilariophycidae</taxon>
        <taxon>Rhabdonematales</taxon>
        <taxon>Grammatophoraceae</taxon>
        <taxon>Grammatophora</taxon>
    </lineage>
</organism>
<gene>
    <name evidence="1" type="ORF">GOCE00092_LOCUS2686</name>
</gene>
<proteinExistence type="predicted"/>
<protein>
    <recommendedName>
        <fullName evidence="2">F-box domain-containing protein</fullName>
    </recommendedName>
</protein>
<accession>A0A7S1UNS7</accession>
<evidence type="ECO:0008006" key="2">
    <source>
        <dbReference type="Google" id="ProtNLM"/>
    </source>
</evidence>
<evidence type="ECO:0000313" key="1">
    <source>
        <dbReference type="EMBL" id="CAD9273778.1"/>
    </source>
</evidence>
<sequence length="213" mass="24817">MQTTSERKALVADWSERRATCLRALILDVSHGMHLRILSFLHYPDVLRLNCVNQSIHNWMQEEKASSERFRKLLEWHEEIERLRKIASVRLPSCVFERYRARYRARYRVLGAQPLTLKSQVQLPPGESCAEWVVSHAFEFRSDLDEIWACVVEQKDPYLATFAVGEGYPSGVEYRWRNDGTTTSVALPLPSSWTESWSGLDSISMTIWTMKKH</sequence>
<name>A0A7S1UNS7_9STRA</name>
<dbReference type="AlphaFoldDB" id="A0A7S1UNS7"/>
<reference evidence="1" key="1">
    <citation type="submission" date="2021-01" db="EMBL/GenBank/DDBJ databases">
        <authorList>
            <person name="Corre E."/>
            <person name="Pelletier E."/>
            <person name="Niang G."/>
            <person name="Scheremetjew M."/>
            <person name="Finn R."/>
            <person name="Kale V."/>
            <person name="Holt S."/>
            <person name="Cochrane G."/>
            <person name="Meng A."/>
            <person name="Brown T."/>
            <person name="Cohen L."/>
        </authorList>
    </citation>
    <scope>NUCLEOTIDE SEQUENCE</scope>
    <source>
        <strain evidence="1">CCMP 410</strain>
    </source>
</reference>